<evidence type="ECO:0000313" key="4">
    <source>
        <dbReference type="EMBL" id="GAH45291.1"/>
    </source>
</evidence>
<feature type="non-terminal residue" evidence="4">
    <location>
        <position position="248"/>
    </location>
</feature>
<dbReference type="PROSITE" id="PS00455">
    <property type="entry name" value="AMP_BINDING"/>
    <property type="match status" value="1"/>
</dbReference>
<gene>
    <name evidence="4" type="ORF">S03H2_14676</name>
</gene>
<feature type="domain" description="AMP-dependent synthetase/ligase" evidence="3">
    <location>
        <begin position="3"/>
        <end position="246"/>
    </location>
</feature>
<comment type="similarity">
    <text evidence="1">Belongs to the ATP-dependent AMP-binding enzyme family.</text>
</comment>
<evidence type="ECO:0000256" key="1">
    <source>
        <dbReference type="ARBA" id="ARBA00006432"/>
    </source>
</evidence>
<evidence type="ECO:0000256" key="2">
    <source>
        <dbReference type="ARBA" id="ARBA00022598"/>
    </source>
</evidence>
<keyword evidence="2" id="KW-0436">Ligase</keyword>
<reference evidence="4" key="1">
    <citation type="journal article" date="2014" name="Front. Microbiol.">
        <title>High frequency of phylogenetically diverse reductive dehalogenase-homologous genes in deep subseafloor sedimentary metagenomes.</title>
        <authorList>
            <person name="Kawai M."/>
            <person name="Futagami T."/>
            <person name="Toyoda A."/>
            <person name="Takaki Y."/>
            <person name="Nishi S."/>
            <person name="Hori S."/>
            <person name="Arai W."/>
            <person name="Tsubouchi T."/>
            <person name="Morono Y."/>
            <person name="Uchiyama I."/>
            <person name="Ito T."/>
            <person name="Fujiyama A."/>
            <person name="Inagaki F."/>
            <person name="Takami H."/>
        </authorList>
    </citation>
    <scope>NUCLEOTIDE SEQUENCE</scope>
    <source>
        <strain evidence="4">Expedition CK06-06</strain>
    </source>
</reference>
<proteinExistence type="inferred from homology"/>
<dbReference type="SUPFAM" id="SSF56801">
    <property type="entry name" value="Acetyl-CoA synthetase-like"/>
    <property type="match status" value="1"/>
</dbReference>
<dbReference type="Gene3D" id="3.40.50.980">
    <property type="match status" value="2"/>
</dbReference>
<dbReference type="GO" id="GO:0016405">
    <property type="term" value="F:CoA-ligase activity"/>
    <property type="evidence" value="ECO:0007669"/>
    <property type="project" value="TreeGrafter"/>
</dbReference>
<protein>
    <recommendedName>
        <fullName evidence="3">AMP-dependent synthetase/ligase domain-containing protein</fullName>
    </recommendedName>
</protein>
<dbReference type="InterPro" id="IPR000873">
    <property type="entry name" value="AMP-dep_synth/lig_dom"/>
</dbReference>
<evidence type="ECO:0000259" key="3">
    <source>
        <dbReference type="Pfam" id="PF00501"/>
    </source>
</evidence>
<accession>X1FI01</accession>
<dbReference type="InterPro" id="IPR020845">
    <property type="entry name" value="AMP-binding_CS"/>
</dbReference>
<dbReference type="EMBL" id="BARU01007452">
    <property type="protein sequence ID" value="GAH45291.1"/>
    <property type="molecule type" value="Genomic_DNA"/>
</dbReference>
<dbReference type="PANTHER" id="PTHR24096:SF149">
    <property type="entry name" value="AMP-BINDING DOMAIN-CONTAINING PROTEIN-RELATED"/>
    <property type="match status" value="1"/>
</dbReference>
<comment type="caution">
    <text evidence="4">The sequence shown here is derived from an EMBL/GenBank/DDBJ whole genome shotgun (WGS) entry which is preliminary data.</text>
</comment>
<organism evidence="4">
    <name type="scientific">marine sediment metagenome</name>
    <dbReference type="NCBI Taxonomy" id="412755"/>
    <lineage>
        <taxon>unclassified sequences</taxon>
        <taxon>metagenomes</taxon>
        <taxon>ecological metagenomes</taxon>
    </lineage>
</organism>
<name>X1FI01_9ZZZZ</name>
<sequence length="248" mass="27517">MEKYSDQNFIWFLETWVTYRQFHDYVLSFATALHDLGVKKGDVVAMLMGNCIQYIVSYFAITRIGAIASGINPTYKPLEILHQLDVTNAKYLIAYDAFFDENSKSRIKKNLPYIGEILGKSTVEKVIYTNLADLAHGLGFKRKIGKKIGRIPTGKVDIPGAVNFMDLLDTKPNVPEVKIDVKTHPVTYIMTGGTTGVPKAAVLSHFNAVSNAEQAKYWLGGEKPGIGNIGVLPFFHSFAHTIVMNATI</sequence>
<dbReference type="AlphaFoldDB" id="X1FI01"/>
<dbReference type="PANTHER" id="PTHR24096">
    <property type="entry name" value="LONG-CHAIN-FATTY-ACID--COA LIGASE"/>
    <property type="match status" value="1"/>
</dbReference>
<dbReference type="Pfam" id="PF00501">
    <property type="entry name" value="AMP-binding"/>
    <property type="match status" value="1"/>
</dbReference>